<feature type="coiled-coil region" evidence="1">
    <location>
        <begin position="9"/>
        <end position="36"/>
    </location>
</feature>
<proteinExistence type="predicted"/>
<evidence type="ECO:0000313" key="3">
    <source>
        <dbReference type="Proteomes" id="UP000250088"/>
    </source>
</evidence>
<dbReference type="InterPro" id="IPR012347">
    <property type="entry name" value="Ferritin-like"/>
</dbReference>
<dbReference type="EMBL" id="CP019893">
    <property type="protein sequence ID" value="ARS91695.1"/>
    <property type="molecule type" value="Genomic_DNA"/>
</dbReference>
<dbReference type="SUPFAM" id="SSF47240">
    <property type="entry name" value="Ferritin-like"/>
    <property type="match status" value="1"/>
</dbReference>
<protein>
    <submittedName>
        <fullName evidence="2">Uncharacterized protein</fullName>
    </submittedName>
</protein>
<gene>
    <name evidence="2" type="ORF">B1756_05360</name>
</gene>
<dbReference type="Gene3D" id="1.20.1260.10">
    <property type="match status" value="1"/>
</dbReference>
<organism evidence="2 3">
    <name type="scientific">Natrarchaeobaculum aegyptiacum</name>
    <dbReference type="NCBI Taxonomy" id="745377"/>
    <lineage>
        <taxon>Archaea</taxon>
        <taxon>Methanobacteriati</taxon>
        <taxon>Methanobacteriota</taxon>
        <taxon>Stenosarchaea group</taxon>
        <taxon>Halobacteria</taxon>
        <taxon>Halobacteriales</taxon>
        <taxon>Natrialbaceae</taxon>
        <taxon>Natrarchaeobaculum</taxon>
    </lineage>
</organism>
<dbReference type="InterPro" id="IPR009078">
    <property type="entry name" value="Ferritin-like_SF"/>
</dbReference>
<sequence length="164" mass="18541">MIDHERALFVHTLRELYHLEAELENLQAELATEATREELEEYYMAHGETTSEQLARLDALFDEIEGDLEAQLESGVEPGPIEDGPLEALRADRDELVGDIQDPMLADVVDAELGRTIERLELSRLETLLTLADRMDLPSEIVDPLEQTYREAESGLEELQGLPQ</sequence>
<reference evidence="3" key="1">
    <citation type="submission" date="2017-02" db="EMBL/GenBank/DDBJ databases">
        <title>Natronthermophilus aegyptiacus gen. nov.,sp. nov., an aerobic, extremely halophilic alkalithermophilic archaeon isolated from the athalassohaline Wadi An Natrun, Egypt.</title>
        <authorList>
            <person name="Zhao B."/>
        </authorList>
    </citation>
    <scope>NUCLEOTIDE SEQUENCE [LARGE SCALE GENOMIC DNA]</scope>
    <source>
        <strain evidence="3">JW/NM-HA 15</strain>
    </source>
</reference>
<evidence type="ECO:0000313" key="2">
    <source>
        <dbReference type="EMBL" id="ARS91695.1"/>
    </source>
</evidence>
<dbReference type="InterPro" id="IPR010287">
    <property type="entry name" value="DUF892_YciF-like"/>
</dbReference>
<dbReference type="OrthoDB" id="197444at2157"/>
<keyword evidence="1" id="KW-0175">Coiled coil</keyword>
<dbReference type="Pfam" id="PF05974">
    <property type="entry name" value="DUF892"/>
    <property type="match status" value="1"/>
</dbReference>
<evidence type="ECO:0000256" key="1">
    <source>
        <dbReference type="SAM" id="Coils"/>
    </source>
</evidence>
<accession>A0A2Z2HZ26</accession>
<dbReference type="KEGG" id="naj:B1756_05360"/>
<dbReference type="Proteomes" id="UP000250088">
    <property type="component" value="Chromosome"/>
</dbReference>
<keyword evidence="3" id="KW-1185">Reference proteome</keyword>
<dbReference type="AlphaFoldDB" id="A0A2Z2HZ26"/>
<name>A0A2Z2HZ26_9EURY</name>